<dbReference type="Pfam" id="PF25298">
    <property type="entry name" value="Baculo_FP_2nd"/>
    <property type="match status" value="1"/>
</dbReference>
<dbReference type="AlphaFoldDB" id="A0A8S4QCY9"/>
<comment type="caution">
    <text evidence="2">The sequence shown here is derived from an EMBL/GenBank/DDBJ whole genome shotgun (WGS) entry which is preliminary data.</text>
</comment>
<evidence type="ECO:0000259" key="1">
    <source>
        <dbReference type="Pfam" id="PF25298"/>
    </source>
</evidence>
<accession>A0A8S4QCY9</accession>
<proteinExistence type="predicted"/>
<dbReference type="Proteomes" id="UP000838756">
    <property type="component" value="Unassembled WGS sequence"/>
</dbReference>
<evidence type="ECO:0000313" key="2">
    <source>
        <dbReference type="EMBL" id="CAH2207545.1"/>
    </source>
</evidence>
<gene>
    <name evidence="2" type="primary">jg2952</name>
    <name evidence="2" type="ORF">PAEG_LOCUS166</name>
</gene>
<protein>
    <submittedName>
        <fullName evidence="2">Jg2952 protein</fullName>
    </submittedName>
</protein>
<sequence length="340" mass="38210">MTSAYFVDHFLNIKKSWRCPSCENVTSRRKGSDTPVRHQLATSETTFDLSSGLDGSCLTVGESHAKKSDTNSPGAISYHEFAVLLDTKLETMKASLAKDIRYELSSTLEKLKSEFSATTDFLSAQICDLKKEVTSYKNKFNHLESVNLSLQKSINSLQTELNVKEQANLANDVQITGIPEFENESLIHVITTVAAKIGVKIEEQDIASTARMGPKRGAVDSSNATYSFRSRPIVVRLTRRSTRNELLKNARIRRGSTTGDLGLPLHEPKRFFINERLTKVNRQIFIKARDAARSSKWRYVWAKEGRIYARRSESSEVHLLQTEAEVENLFTGSSVTHSED</sequence>
<dbReference type="InterPro" id="IPR057251">
    <property type="entry name" value="FP_C"/>
</dbReference>
<keyword evidence="3" id="KW-1185">Reference proteome</keyword>
<evidence type="ECO:0000313" key="3">
    <source>
        <dbReference type="Proteomes" id="UP000838756"/>
    </source>
</evidence>
<organism evidence="2 3">
    <name type="scientific">Pararge aegeria aegeria</name>
    <dbReference type="NCBI Taxonomy" id="348720"/>
    <lineage>
        <taxon>Eukaryota</taxon>
        <taxon>Metazoa</taxon>
        <taxon>Ecdysozoa</taxon>
        <taxon>Arthropoda</taxon>
        <taxon>Hexapoda</taxon>
        <taxon>Insecta</taxon>
        <taxon>Pterygota</taxon>
        <taxon>Neoptera</taxon>
        <taxon>Endopterygota</taxon>
        <taxon>Lepidoptera</taxon>
        <taxon>Glossata</taxon>
        <taxon>Ditrysia</taxon>
        <taxon>Papilionoidea</taxon>
        <taxon>Nymphalidae</taxon>
        <taxon>Satyrinae</taxon>
        <taxon>Satyrini</taxon>
        <taxon>Parargina</taxon>
        <taxon>Pararge</taxon>
    </lineage>
</organism>
<dbReference type="OrthoDB" id="7490514at2759"/>
<feature type="domain" description="FP protein C-terminal" evidence="1">
    <location>
        <begin position="278"/>
        <end position="329"/>
    </location>
</feature>
<name>A0A8S4QCY9_9NEOP</name>
<reference evidence="2" key="1">
    <citation type="submission" date="2022-03" db="EMBL/GenBank/DDBJ databases">
        <authorList>
            <person name="Lindestad O."/>
        </authorList>
    </citation>
    <scope>NUCLEOTIDE SEQUENCE</scope>
</reference>
<dbReference type="EMBL" id="CAKXAJ010000549">
    <property type="protein sequence ID" value="CAH2207545.1"/>
    <property type="molecule type" value="Genomic_DNA"/>
</dbReference>